<keyword evidence="5" id="KW-0378">Hydrolase</keyword>
<dbReference type="SUPFAM" id="SSF88713">
    <property type="entry name" value="Glycoside hydrolase/deacetylase"/>
    <property type="match status" value="1"/>
</dbReference>
<evidence type="ECO:0000256" key="1">
    <source>
        <dbReference type="ARBA" id="ARBA00001941"/>
    </source>
</evidence>
<evidence type="ECO:0000256" key="4">
    <source>
        <dbReference type="ARBA" id="ARBA00022729"/>
    </source>
</evidence>
<evidence type="ECO:0000256" key="5">
    <source>
        <dbReference type="ARBA" id="ARBA00022801"/>
    </source>
</evidence>
<evidence type="ECO:0008006" key="14">
    <source>
        <dbReference type="Google" id="ProtNLM"/>
    </source>
</evidence>
<gene>
    <name evidence="12" type="primary">g2674</name>
    <name evidence="12" type="ORF">EsDP_00002674</name>
</gene>
<comment type="caution">
    <text evidence="12">The sequence shown here is derived from an EMBL/GenBank/DDBJ whole genome shotgun (WGS) entry which is preliminary data.</text>
</comment>
<dbReference type="PROSITE" id="PS50941">
    <property type="entry name" value="CHIT_BIND_I_2"/>
    <property type="match status" value="1"/>
</dbReference>
<evidence type="ECO:0000256" key="7">
    <source>
        <dbReference type="ARBA" id="ARBA00023285"/>
    </source>
</evidence>
<keyword evidence="6" id="KW-0119">Carbohydrate metabolism</keyword>
<sequence length="320" mass="34722">MKNSFVTSVLAVVVSLSANSAAELKNPVEGASMCGPGYGPCVDSCCSEFGHCGTSADYCGGSQCQLEYSHTCDTLVGPGGSDTSQIPRPRIGNVPYGPMITSCKEPGMVALTFDDGPYNFTSDLLDILDEANVKATFFITGNNLAKGHIDNAASKWPGILRRMHRAGHHISSHTWTHRDLNGISDAARHAEIYNNEMALRNIFGWIPTYFRPTFLDCAAGSACEAAVEAAGYHSISTNLDSKDFMYDDPALIQQSKDRIASGLSSDAGKNSYIILSHDVHEQTVHNLTSFIVNLARERKYRLVTVGECLGDPKENWYRPA</sequence>
<dbReference type="PANTHER" id="PTHR46471:SF4">
    <property type="entry name" value="CHITIN DEACETYLASE"/>
    <property type="match status" value="1"/>
</dbReference>
<keyword evidence="2 8" id="KW-0147">Chitin-binding</keyword>
<comment type="caution">
    <text evidence="8">Lacks conserved residue(s) required for the propagation of feature annotation.</text>
</comment>
<keyword evidence="13" id="KW-1185">Reference proteome</keyword>
<name>A0ABQ0CLH0_9HYPO</name>
<evidence type="ECO:0000259" key="10">
    <source>
        <dbReference type="PROSITE" id="PS50941"/>
    </source>
</evidence>
<evidence type="ECO:0000313" key="13">
    <source>
        <dbReference type="Proteomes" id="UP001562357"/>
    </source>
</evidence>
<evidence type="ECO:0000313" key="12">
    <source>
        <dbReference type="EMBL" id="GAB0134296.1"/>
    </source>
</evidence>
<organism evidence="12 13">
    <name type="scientific">Epichloe bromicola</name>
    <dbReference type="NCBI Taxonomy" id="79588"/>
    <lineage>
        <taxon>Eukaryota</taxon>
        <taxon>Fungi</taxon>
        <taxon>Dikarya</taxon>
        <taxon>Ascomycota</taxon>
        <taxon>Pezizomycotina</taxon>
        <taxon>Sordariomycetes</taxon>
        <taxon>Hypocreomycetidae</taxon>
        <taxon>Hypocreales</taxon>
        <taxon>Clavicipitaceae</taxon>
        <taxon>Epichloe</taxon>
    </lineage>
</organism>
<protein>
    <recommendedName>
        <fullName evidence="14">Chitin deacetylase</fullName>
    </recommendedName>
</protein>
<evidence type="ECO:0000256" key="8">
    <source>
        <dbReference type="PROSITE-ProRule" id="PRU00261"/>
    </source>
</evidence>
<dbReference type="CDD" id="cd00035">
    <property type="entry name" value="ChtBD1"/>
    <property type="match status" value="1"/>
</dbReference>
<feature type="domain" description="NodB homology" evidence="11">
    <location>
        <begin position="107"/>
        <end position="303"/>
    </location>
</feature>
<dbReference type="InterPro" id="IPR001002">
    <property type="entry name" value="Chitin-bd_1"/>
</dbReference>
<dbReference type="InterPro" id="IPR002509">
    <property type="entry name" value="NODB_dom"/>
</dbReference>
<dbReference type="Pfam" id="PF01522">
    <property type="entry name" value="Polysacc_deac_1"/>
    <property type="match status" value="1"/>
</dbReference>
<feature type="domain" description="Chitin-binding type-1" evidence="10">
    <location>
        <begin position="31"/>
        <end position="74"/>
    </location>
</feature>
<dbReference type="Gene3D" id="3.20.20.370">
    <property type="entry name" value="Glycoside hydrolase/deacetylase"/>
    <property type="match status" value="1"/>
</dbReference>
<evidence type="ECO:0000256" key="6">
    <source>
        <dbReference type="ARBA" id="ARBA00023277"/>
    </source>
</evidence>
<comment type="cofactor">
    <cofactor evidence="1">
        <name>Co(2+)</name>
        <dbReference type="ChEBI" id="CHEBI:48828"/>
    </cofactor>
</comment>
<dbReference type="PANTHER" id="PTHR46471">
    <property type="entry name" value="CHITIN DEACETYLASE"/>
    <property type="match status" value="1"/>
</dbReference>
<evidence type="ECO:0000256" key="3">
    <source>
        <dbReference type="ARBA" id="ARBA00022723"/>
    </source>
</evidence>
<feature type="disulfide bond" evidence="8">
    <location>
        <begin position="45"/>
        <end position="59"/>
    </location>
</feature>
<keyword evidence="7" id="KW-0170">Cobalt</keyword>
<keyword evidence="4 9" id="KW-0732">Signal</keyword>
<feature type="signal peptide" evidence="9">
    <location>
        <begin position="1"/>
        <end position="22"/>
    </location>
</feature>
<dbReference type="PROSITE" id="PS51677">
    <property type="entry name" value="NODB"/>
    <property type="match status" value="1"/>
</dbReference>
<reference evidence="13" key="1">
    <citation type="submission" date="2024-06" db="EMBL/GenBank/DDBJ databases">
        <title>Draft Genome Sequences of Epichloe bromicola Strains Isolated from Elymus ciliaris.</title>
        <authorList>
            <consortium name="Epichloe bromicola genome sequencing consortium"/>
            <person name="Miura A."/>
            <person name="Imano S."/>
            <person name="Ashida A."/>
            <person name="Sato I."/>
            <person name="Chiba S."/>
            <person name="Tanaka A."/>
            <person name="Camagna M."/>
            <person name="Takemoto D."/>
        </authorList>
    </citation>
    <scope>NUCLEOTIDE SEQUENCE [LARGE SCALE GENOMIC DNA]</scope>
    <source>
        <strain evidence="13">DP</strain>
    </source>
</reference>
<keyword evidence="3" id="KW-0479">Metal-binding</keyword>
<evidence type="ECO:0000256" key="2">
    <source>
        <dbReference type="ARBA" id="ARBA00022669"/>
    </source>
</evidence>
<evidence type="ECO:0000256" key="9">
    <source>
        <dbReference type="SAM" id="SignalP"/>
    </source>
</evidence>
<dbReference type="EMBL" id="BAAFGZ010000074">
    <property type="protein sequence ID" value="GAB0134296.1"/>
    <property type="molecule type" value="Genomic_DNA"/>
</dbReference>
<proteinExistence type="predicted"/>
<dbReference type="CDD" id="cd10951">
    <property type="entry name" value="CE4_ClCDA_like"/>
    <property type="match status" value="1"/>
</dbReference>
<keyword evidence="8" id="KW-1015">Disulfide bond</keyword>
<dbReference type="Proteomes" id="UP001562357">
    <property type="component" value="Unassembled WGS sequence"/>
</dbReference>
<feature type="chain" id="PRO_5045086665" description="Chitin deacetylase" evidence="9">
    <location>
        <begin position="23"/>
        <end position="320"/>
    </location>
</feature>
<dbReference type="SUPFAM" id="SSF57016">
    <property type="entry name" value="Plant lectins/antimicrobial peptides"/>
    <property type="match status" value="1"/>
</dbReference>
<dbReference type="InterPro" id="IPR011330">
    <property type="entry name" value="Glyco_hydro/deAcase_b/a-brl"/>
</dbReference>
<evidence type="ECO:0000259" key="11">
    <source>
        <dbReference type="PROSITE" id="PS51677"/>
    </source>
</evidence>
<dbReference type="InterPro" id="IPR036861">
    <property type="entry name" value="Endochitinase-like_sf"/>
</dbReference>
<accession>A0ABQ0CLH0</accession>